<protein>
    <submittedName>
        <fullName evidence="1">Uncharacterized protein</fullName>
    </submittedName>
</protein>
<sequence>MRQLALVRAACVFSTVARPSSSPPPHARSPPQLPPPGCAVFRGSSPQRPWQPACWGTAWVRKDLRRLEKVGRRRVCIVPARCQPQSPTGSRRHVADVREDKGRHSPHQPPLIDGLCPRGRRAGGQGRSPPTFTFRPPTFQPLPQRPHQPIIPPSPPPATLSCRPTGGRGASRGDGVCRSACTLLFYCVLLFSKVSCFEVSSLSAEGPAM</sequence>
<dbReference type="EMBL" id="OX596107">
    <property type="protein sequence ID" value="CAN0202817.1"/>
    <property type="molecule type" value="Genomic_DNA"/>
</dbReference>
<reference evidence="1" key="2">
    <citation type="submission" date="2025-03" db="EMBL/GenBank/DDBJ databases">
        <authorList>
            <consortium name="ELIXIR-Norway"/>
            <consortium name="Elixir Norway"/>
        </authorList>
    </citation>
    <scope>NUCLEOTIDE SEQUENCE</scope>
</reference>
<organism evidence="1 2">
    <name type="scientific">Rangifer tarandus platyrhynchus</name>
    <name type="common">Svalbard reindeer</name>
    <dbReference type="NCBI Taxonomy" id="3082113"/>
    <lineage>
        <taxon>Eukaryota</taxon>
        <taxon>Metazoa</taxon>
        <taxon>Chordata</taxon>
        <taxon>Craniata</taxon>
        <taxon>Vertebrata</taxon>
        <taxon>Euteleostomi</taxon>
        <taxon>Mammalia</taxon>
        <taxon>Eutheria</taxon>
        <taxon>Laurasiatheria</taxon>
        <taxon>Artiodactyla</taxon>
        <taxon>Ruminantia</taxon>
        <taxon>Pecora</taxon>
        <taxon>Cervidae</taxon>
        <taxon>Odocoileinae</taxon>
        <taxon>Rangifer</taxon>
    </lineage>
</organism>
<gene>
    <name evidence="1" type="ORF">MRATA1EN22A_LOCUS13595</name>
</gene>
<dbReference type="Proteomes" id="UP001162501">
    <property type="component" value="Chromosome 23"/>
</dbReference>
<accession>A0AC59Z3I3</accession>
<evidence type="ECO:0000313" key="1">
    <source>
        <dbReference type="EMBL" id="CAN0202817.1"/>
    </source>
</evidence>
<name>A0AC59Z3I3_RANTA</name>
<reference evidence="1" key="1">
    <citation type="submission" date="2023-05" db="EMBL/GenBank/DDBJ databases">
        <authorList>
            <consortium name="ELIXIR-Norway"/>
        </authorList>
    </citation>
    <scope>NUCLEOTIDE SEQUENCE</scope>
</reference>
<evidence type="ECO:0000313" key="2">
    <source>
        <dbReference type="Proteomes" id="UP001162501"/>
    </source>
</evidence>
<proteinExistence type="predicted"/>